<dbReference type="PANTHER" id="PTHR33164">
    <property type="entry name" value="TRANSCRIPTIONAL REGULATOR, MARR FAMILY"/>
    <property type="match status" value="1"/>
</dbReference>
<dbReference type="EMBL" id="CP044232">
    <property type="protein sequence ID" value="QEW03999.1"/>
    <property type="molecule type" value="Genomic_DNA"/>
</dbReference>
<dbReference type="KEGG" id="mlz:F6J85_13475"/>
<evidence type="ECO:0000313" key="3">
    <source>
        <dbReference type="Proteomes" id="UP000325516"/>
    </source>
</evidence>
<dbReference type="RefSeq" id="WP_150925707.1">
    <property type="nucleotide sequence ID" value="NZ_CP044232.1"/>
</dbReference>
<dbReference type="InterPro" id="IPR039422">
    <property type="entry name" value="MarR/SlyA-like"/>
</dbReference>
<dbReference type="AlphaFoldDB" id="A0A5J6L5T4"/>
<accession>A0A5J6L5T4</accession>
<sequence length="165" mass="17283">MTDVTPDADPARAADGDERTDAINALEGSFSELVTVFRRLLAEAADTASPGMLPGTFKVLSAVNRLGPVTLSALAERLTADKGLTSRSVSELEGLGFVVRTPDPLDRRSRLIAVTPLGTERLAAARTPHSGRLTAALADWSVEDIRHAAVLLSALATGRAPGDAR</sequence>
<dbReference type="PANTHER" id="PTHR33164:SF57">
    <property type="entry name" value="MARR-FAMILY TRANSCRIPTIONAL REGULATOR"/>
    <property type="match status" value="1"/>
</dbReference>
<dbReference type="InterPro" id="IPR036388">
    <property type="entry name" value="WH-like_DNA-bd_sf"/>
</dbReference>
<dbReference type="SMART" id="SM00347">
    <property type="entry name" value="HTH_MARR"/>
    <property type="match status" value="1"/>
</dbReference>
<dbReference type="InterPro" id="IPR036390">
    <property type="entry name" value="WH_DNA-bd_sf"/>
</dbReference>
<dbReference type="GO" id="GO:0003700">
    <property type="term" value="F:DNA-binding transcription factor activity"/>
    <property type="evidence" value="ECO:0007669"/>
    <property type="project" value="InterPro"/>
</dbReference>
<dbReference type="Gene3D" id="1.10.10.10">
    <property type="entry name" value="Winged helix-like DNA-binding domain superfamily/Winged helix DNA-binding domain"/>
    <property type="match status" value="1"/>
</dbReference>
<gene>
    <name evidence="2" type="ORF">F6J85_13475</name>
</gene>
<proteinExistence type="predicted"/>
<dbReference type="SUPFAM" id="SSF46785">
    <property type="entry name" value="Winged helix' DNA-binding domain"/>
    <property type="match status" value="1"/>
</dbReference>
<evidence type="ECO:0000259" key="1">
    <source>
        <dbReference type="PROSITE" id="PS50995"/>
    </source>
</evidence>
<dbReference type="Proteomes" id="UP000325516">
    <property type="component" value="Chromosome"/>
</dbReference>
<protein>
    <submittedName>
        <fullName evidence="2">MarR family transcriptional regulator</fullName>
    </submittedName>
</protein>
<dbReference type="InterPro" id="IPR000835">
    <property type="entry name" value="HTH_MarR-typ"/>
</dbReference>
<dbReference type="GO" id="GO:0006950">
    <property type="term" value="P:response to stress"/>
    <property type="evidence" value="ECO:0007669"/>
    <property type="project" value="TreeGrafter"/>
</dbReference>
<dbReference type="Pfam" id="PF12802">
    <property type="entry name" value="MarR_2"/>
    <property type="match status" value="1"/>
</dbReference>
<evidence type="ECO:0000313" key="2">
    <source>
        <dbReference type="EMBL" id="QEW03999.1"/>
    </source>
</evidence>
<keyword evidence="3" id="KW-1185">Reference proteome</keyword>
<reference evidence="3" key="1">
    <citation type="submission" date="2019-09" db="EMBL/GenBank/DDBJ databases">
        <title>Mumia zhuanghuii sp. nov. isolated from the intestinal contents of plateau pika (Ochotona curzoniae) in the Qinghai-Tibet plateau of China.</title>
        <authorList>
            <person name="Tian Z."/>
        </authorList>
    </citation>
    <scope>NUCLEOTIDE SEQUENCE [LARGE SCALE GENOMIC DNA]</scope>
    <source>
        <strain evidence="3">L-031</strain>
    </source>
</reference>
<dbReference type="PROSITE" id="PS50995">
    <property type="entry name" value="HTH_MARR_2"/>
    <property type="match status" value="1"/>
</dbReference>
<organism evidence="2 3">
    <name type="scientific">Microbacterium lushaniae</name>
    <dbReference type="NCBI Taxonomy" id="2614639"/>
    <lineage>
        <taxon>Bacteria</taxon>
        <taxon>Bacillati</taxon>
        <taxon>Actinomycetota</taxon>
        <taxon>Actinomycetes</taxon>
        <taxon>Micrococcales</taxon>
        <taxon>Microbacteriaceae</taxon>
        <taxon>Microbacterium</taxon>
    </lineage>
</organism>
<feature type="domain" description="HTH marR-type" evidence="1">
    <location>
        <begin position="19"/>
        <end position="157"/>
    </location>
</feature>
<name>A0A5J6L5T4_9MICO</name>